<evidence type="ECO:0000313" key="7">
    <source>
        <dbReference type="Proteomes" id="UP000654395"/>
    </source>
</evidence>
<dbReference type="EMBL" id="WBNH01011528">
    <property type="protein sequence ID" value="NXX85811.1"/>
    <property type="molecule type" value="Genomic_DNA"/>
</dbReference>
<dbReference type="AlphaFoldDB" id="A0A852L1V1"/>
<evidence type="ECO:0000256" key="2">
    <source>
        <dbReference type="ARBA" id="ARBA00011806"/>
    </source>
</evidence>
<dbReference type="Proteomes" id="UP000654395">
    <property type="component" value="Unassembled WGS sequence"/>
</dbReference>
<comment type="similarity">
    <text evidence="1 5">Belongs to the avian keratin family.</text>
</comment>
<dbReference type="InterPro" id="IPR003461">
    <property type="entry name" value="Keratin"/>
</dbReference>
<dbReference type="GO" id="GO:0005882">
    <property type="term" value="C:intermediate filament"/>
    <property type="evidence" value="ECO:0007669"/>
    <property type="project" value="UniProtKB-KW"/>
</dbReference>
<feature type="non-terminal residue" evidence="6">
    <location>
        <position position="84"/>
    </location>
</feature>
<dbReference type="GO" id="GO:0005200">
    <property type="term" value="F:structural constituent of cytoskeleton"/>
    <property type="evidence" value="ECO:0007669"/>
    <property type="project" value="InterPro"/>
</dbReference>
<feature type="non-terminal residue" evidence="6">
    <location>
        <position position="1"/>
    </location>
</feature>
<comment type="caution">
    <text evidence="6">The sequence shown here is derived from an EMBL/GenBank/DDBJ whole genome shotgun (WGS) entry which is preliminary data.</text>
</comment>
<evidence type="ECO:0000256" key="3">
    <source>
        <dbReference type="ARBA" id="ARBA00022744"/>
    </source>
</evidence>
<keyword evidence="7" id="KW-1185">Reference proteome</keyword>
<reference evidence="6" key="1">
    <citation type="submission" date="2020-02" db="EMBL/GenBank/DDBJ databases">
        <title>Bird 10,000 Genomes (B10K) Project - Family phase.</title>
        <authorList>
            <person name="Zhang G."/>
        </authorList>
    </citation>
    <scope>NUCLEOTIDE SEQUENCE</scope>
    <source>
        <strain evidence="6">B10K-DU-030-59</strain>
    </source>
</reference>
<comment type="subunit">
    <text evidence="2 5">The avian keratins (F-ker, S-ker, C-ker and B-ker) are a complex mixture of very similar polypeptides.</text>
</comment>
<protein>
    <recommendedName>
        <fullName evidence="5">Keratin</fullName>
    </recommendedName>
</protein>
<dbReference type="OrthoDB" id="9380305at2759"/>
<dbReference type="PANTHER" id="PTHR31203">
    <property type="entry name" value="BETA-KERATIN-RELATED PROTEIN-RELATED"/>
    <property type="match status" value="1"/>
</dbReference>
<evidence type="ECO:0000313" key="6">
    <source>
        <dbReference type="EMBL" id="NXX85811.1"/>
    </source>
</evidence>
<dbReference type="Pfam" id="PF02422">
    <property type="entry name" value="Keratin"/>
    <property type="match status" value="1"/>
</dbReference>
<keyword evidence="4" id="KW-0007">Acetylation</keyword>
<proteinExistence type="inferred from homology"/>
<evidence type="ECO:0000256" key="4">
    <source>
        <dbReference type="ARBA" id="ARBA00022990"/>
    </source>
</evidence>
<dbReference type="PANTHER" id="PTHR31203:SF1">
    <property type="entry name" value="BETA-KERATIN-RELATED PROTEIN-RELATED"/>
    <property type="match status" value="1"/>
</dbReference>
<accession>A0A852L1V1</accession>
<sequence length="84" mass="8503">TLCTEPCSVACDTKGPQPCATASNEPAVITCPDSRVIIFPPPVVVTLPGAILTTYPQETIVGSTDSAELASVLESGVAISSGQK</sequence>
<evidence type="ECO:0000256" key="5">
    <source>
        <dbReference type="RuleBase" id="RU364002"/>
    </source>
</evidence>
<gene>
    <name evidence="6" type="primary">Krfb_10</name>
    <name evidence="6" type="ORF">UROIND_R10207</name>
</gene>
<name>A0A852L1V1_UROIN</name>
<organism evidence="6 7">
    <name type="scientific">Urocolius indicus</name>
    <name type="common">Red-faced mousebird</name>
    <name type="synonym">Colius indicus</name>
    <dbReference type="NCBI Taxonomy" id="458196"/>
    <lineage>
        <taxon>Eukaryota</taxon>
        <taxon>Metazoa</taxon>
        <taxon>Chordata</taxon>
        <taxon>Craniata</taxon>
        <taxon>Vertebrata</taxon>
        <taxon>Euteleostomi</taxon>
        <taxon>Archelosauria</taxon>
        <taxon>Archosauria</taxon>
        <taxon>Dinosauria</taxon>
        <taxon>Saurischia</taxon>
        <taxon>Theropoda</taxon>
        <taxon>Coelurosauria</taxon>
        <taxon>Aves</taxon>
        <taxon>Neognathae</taxon>
        <taxon>Neoaves</taxon>
        <taxon>Telluraves</taxon>
        <taxon>Coraciimorphae</taxon>
        <taxon>Coliiformes</taxon>
        <taxon>Coliidae</taxon>
        <taxon>Urocolius</taxon>
    </lineage>
</organism>
<keyword evidence="3 5" id="KW-0416">Keratin</keyword>
<evidence type="ECO:0000256" key="1">
    <source>
        <dbReference type="ARBA" id="ARBA00008702"/>
    </source>
</evidence>